<reference evidence="1" key="1">
    <citation type="submission" date="2018-05" db="EMBL/GenBank/DDBJ databases">
        <authorList>
            <person name="Lanie J.A."/>
            <person name="Ng W.-L."/>
            <person name="Kazmierczak K.M."/>
            <person name="Andrzejewski T.M."/>
            <person name="Davidsen T.M."/>
            <person name="Wayne K.J."/>
            <person name="Tettelin H."/>
            <person name="Glass J.I."/>
            <person name="Rusch D."/>
            <person name="Podicherti R."/>
            <person name="Tsui H.-C.T."/>
            <person name="Winkler M.E."/>
        </authorList>
    </citation>
    <scope>NUCLEOTIDE SEQUENCE</scope>
</reference>
<dbReference type="AlphaFoldDB" id="A0A382C1T0"/>
<protein>
    <recommendedName>
        <fullName evidence="2">GS beta-grasp domain-containing protein</fullName>
    </recommendedName>
</protein>
<dbReference type="EMBL" id="UINC01032295">
    <property type="protein sequence ID" value="SVB19722.1"/>
    <property type="molecule type" value="Genomic_DNA"/>
</dbReference>
<dbReference type="GO" id="GO:0004356">
    <property type="term" value="F:glutamine synthetase activity"/>
    <property type="evidence" value="ECO:0007669"/>
    <property type="project" value="InterPro"/>
</dbReference>
<proteinExistence type="predicted"/>
<evidence type="ECO:0008006" key="2">
    <source>
        <dbReference type="Google" id="ProtNLM"/>
    </source>
</evidence>
<dbReference type="Gene3D" id="3.10.20.70">
    <property type="entry name" value="Glutamine synthetase, N-terminal domain"/>
    <property type="match status" value="1"/>
</dbReference>
<accession>A0A382C1T0</accession>
<organism evidence="1">
    <name type="scientific">marine metagenome</name>
    <dbReference type="NCBI Taxonomy" id="408172"/>
    <lineage>
        <taxon>unclassified sequences</taxon>
        <taxon>metagenomes</taxon>
        <taxon>ecological metagenomes</taxon>
    </lineage>
</organism>
<gene>
    <name evidence="1" type="ORF">METZ01_LOCUS172576</name>
</gene>
<name>A0A382C1T0_9ZZZZ</name>
<dbReference type="InterPro" id="IPR036651">
    <property type="entry name" value="Gln_synt_N_sf"/>
</dbReference>
<dbReference type="GO" id="GO:0006542">
    <property type="term" value="P:glutamine biosynthetic process"/>
    <property type="evidence" value="ECO:0007669"/>
    <property type="project" value="InterPro"/>
</dbReference>
<dbReference type="SUPFAM" id="SSF54368">
    <property type="entry name" value="Glutamine synthetase, N-terminal domain"/>
    <property type="match status" value="1"/>
</dbReference>
<sequence>MTTKQDKAAIEYVLHTAREEDVKFIRLWFSDILGNMKGIAITVEELEDA</sequence>
<feature type="non-terminal residue" evidence="1">
    <location>
        <position position="49"/>
    </location>
</feature>
<evidence type="ECO:0000313" key="1">
    <source>
        <dbReference type="EMBL" id="SVB19722.1"/>
    </source>
</evidence>